<sequence>MEKNSVSLVGKGKEVLKFSEDTPASQSELDREGQTDANENGTTQDKEVLRLLGTIREHQDKDEETMKAMLQSHGDQIKKLAEMVDGHSHILGALIKNVSTKEDHVPAKKNERKNVSAKE</sequence>
<dbReference type="Proteomes" id="UP000464620">
    <property type="component" value="Chromosome B09"/>
</dbReference>
<reference evidence="2 3" key="1">
    <citation type="submission" date="2020-01" db="EMBL/GenBank/DDBJ databases">
        <title>Genome sequence of Arachis hypogaea, cultivar Shitouqi.</title>
        <authorList>
            <person name="Zhuang W."/>
            <person name="Chen H."/>
            <person name="Varshney R."/>
            <person name="Wang D."/>
            <person name="Ming R."/>
        </authorList>
    </citation>
    <scope>NUCLEOTIDE SEQUENCE [LARGE SCALE GENOMIC DNA]</scope>
    <source>
        <tissue evidence="2">Young leaf</tissue>
    </source>
</reference>
<accession>A0A6B9VA03</accession>
<name>A0A6B9VA03_ARAHY</name>
<feature type="region of interest" description="Disordered" evidence="1">
    <location>
        <begin position="1"/>
        <end position="44"/>
    </location>
</feature>
<dbReference type="AlphaFoldDB" id="A0A6B9VA03"/>
<feature type="compositionally biased region" description="Basic and acidic residues" evidence="1">
    <location>
        <begin position="11"/>
        <end position="20"/>
    </location>
</feature>
<gene>
    <name evidence="2" type="ORF">DS421_19g658190</name>
</gene>
<dbReference type="EMBL" id="CP031001">
    <property type="protein sequence ID" value="QHN78057.1"/>
    <property type="molecule type" value="Genomic_DNA"/>
</dbReference>
<proteinExistence type="predicted"/>
<evidence type="ECO:0000313" key="3">
    <source>
        <dbReference type="Proteomes" id="UP000464620"/>
    </source>
</evidence>
<evidence type="ECO:0000313" key="2">
    <source>
        <dbReference type="EMBL" id="QHN78057.1"/>
    </source>
</evidence>
<organism evidence="2 3">
    <name type="scientific">Arachis hypogaea</name>
    <name type="common">Peanut</name>
    <dbReference type="NCBI Taxonomy" id="3818"/>
    <lineage>
        <taxon>Eukaryota</taxon>
        <taxon>Viridiplantae</taxon>
        <taxon>Streptophyta</taxon>
        <taxon>Embryophyta</taxon>
        <taxon>Tracheophyta</taxon>
        <taxon>Spermatophyta</taxon>
        <taxon>Magnoliopsida</taxon>
        <taxon>eudicotyledons</taxon>
        <taxon>Gunneridae</taxon>
        <taxon>Pentapetalae</taxon>
        <taxon>rosids</taxon>
        <taxon>fabids</taxon>
        <taxon>Fabales</taxon>
        <taxon>Fabaceae</taxon>
        <taxon>Papilionoideae</taxon>
        <taxon>50 kb inversion clade</taxon>
        <taxon>dalbergioids sensu lato</taxon>
        <taxon>Dalbergieae</taxon>
        <taxon>Pterocarpus clade</taxon>
        <taxon>Arachis</taxon>
    </lineage>
</organism>
<protein>
    <submittedName>
        <fullName evidence="2">Uncharacterized protein</fullName>
    </submittedName>
</protein>
<evidence type="ECO:0000256" key="1">
    <source>
        <dbReference type="SAM" id="MobiDB-lite"/>
    </source>
</evidence>
<feature type="region of interest" description="Disordered" evidence="1">
    <location>
        <begin position="100"/>
        <end position="119"/>
    </location>
</feature>